<dbReference type="AlphaFoldDB" id="A0A9R0F2T3"/>
<accession>A0A9R0F2T3</accession>
<dbReference type="GeneID" id="118278780"/>
<feature type="signal peptide" evidence="1">
    <location>
        <begin position="1"/>
        <end position="18"/>
    </location>
</feature>
<evidence type="ECO:0000313" key="3">
    <source>
        <dbReference type="RefSeq" id="XP_050559785.1"/>
    </source>
</evidence>
<dbReference type="RefSeq" id="XP_050559785.1">
    <property type="nucleotide sequence ID" value="XM_050703828.1"/>
</dbReference>
<protein>
    <submittedName>
        <fullName evidence="3">Uncharacterized protein LOC118278780</fullName>
    </submittedName>
</protein>
<dbReference type="OrthoDB" id="7331672at2759"/>
<proteinExistence type="predicted"/>
<evidence type="ECO:0000313" key="2">
    <source>
        <dbReference type="Proteomes" id="UP000829999"/>
    </source>
</evidence>
<name>A0A9R0F2T3_SPOFR</name>
<organism evidence="2 3">
    <name type="scientific">Spodoptera frugiperda</name>
    <name type="common">Fall armyworm</name>
    <dbReference type="NCBI Taxonomy" id="7108"/>
    <lineage>
        <taxon>Eukaryota</taxon>
        <taxon>Metazoa</taxon>
        <taxon>Ecdysozoa</taxon>
        <taxon>Arthropoda</taxon>
        <taxon>Hexapoda</taxon>
        <taxon>Insecta</taxon>
        <taxon>Pterygota</taxon>
        <taxon>Neoptera</taxon>
        <taxon>Endopterygota</taxon>
        <taxon>Lepidoptera</taxon>
        <taxon>Glossata</taxon>
        <taxon>Ditrysia</taxon>
        <taxon>Noctuoidea</taxon>
        <taxon>Noctuidae</taxon>
        <taxon>Amphipyrinae</taxon>
        <taxon>Spodoptera</taxon>
    </lineage>
</organism>
<keyword evidence="1" id="KW-0732">Signal</keyword>
<dbReference type="Proteomes" id="UP000829999">
    <property type="component" value="Chromosome 24"/>
</dbReference>
<reference evidence="3" key="1">
    <citation type="submission" date="2025-08" db="UniProtKB">
        <authorList>
            <consortium name="RefSeq"/>
        </authorList>
    </citation>
    <scope>IDENTIFICATION</scope>
    <source>
        <tissue evidence="3">Whole larval tissue</tissue>
    </source>
</reference>
<keyword evidence="2" id="KW-1185">Reference proteome</keyword>
<gene>
    <name evidence="3" type="primary">LOC118278780</name>
</gene>
<sequence>MICIKLFLFFACLYIADAERCTHATYGRITDKKYAANVIRIPPGVADSDITVDPMDKSKCPNGIVGLEVKACDGDVPDILAFTSLYKFVVHRYGAVDEWCVVTITVNC</sequence>
<feature type="chain" id="PRO_5040225843" evidence="1">
    <location>
        <begin position="19"/>
        <end position="108"/>
    </location>
</feature>
<evidence type="ECO:0000256" key="1">
    <source>
        <dbReference type="SAM" id="SignalP"/>
    </source>
</evidence>